<evidence type="ECO:0000256" key="5">
    <source>
        <dbReference type="ARBA" id="ARBA00022454"/>
    </source>
</evidence>
<dbReference type="SUPFAM" id="SSF56300">
    <property type="entry name" value="Metallo-dependent phosphatases"/>
    <property type="match status" value="1"/>
</dbReference>
<accession>A0A813M6Q7</accession>
<dbReference type="InterPro" id="IPR004843">
    <property type="entry name" value="Calcineurin-like_PHP"/>
</dbReference>
<feature type="region of interest" description="Disordered" evidence="19">
    <location>
        <begin position="545"/>
        <end position="642"/>
    </location>
</feature>
<dbReference type="GO" id="GO:0035861">
    <property type="term" value="C:site of double-strand break"/>
    <property type="evidence" value="ECO:0007669"/>
    <property type="project" value="TreeGrafter"/>
</dbReference>
<comment type="cofactor">
    <cofactor evidence="1 16">
        <name>Mn(2+)</name>
        <dbReference type="ChEBI" id="CHEBI:29035"/>
    </cofactor>
</comment>
<evidence type="ECO:0000256" key="14">
    <source>
        <dbReference type="ARBA" id="ARBA00023242"/>
    </source>
</evidence>
<keyword evidence="7" id="KW-0479">Metal-binding</keyword>
<evidence type="ECO:0000313" key="22">
    <source>
        <dbReference type="Proteomes" id="UP000663879"/>
    </source>
</evidence>
<dbReference type="InterPro" id="IPR003701">
    <property type="entry name" value="Mre11"/>
</dbReference>
<dbReference type="GO" id="GO:0031573">
    <property type="term" value="P:mitotic intra-S DNA damage checkpoint signaling"/>
    <property type="evidence" value="ECO:0007669"/>
    <property type="project" value="TreeGrafter"/>
</dbReference>
<comment type="similarity">
    <text evidence="4 16 18">Belongs to the MRE11/RAD32 family.</text>
</comment>
<comment type="caution">
    <text evidence="21">The sequence shown here is derived from an EMBL/GenBank/DDBJ whole genome shotgun (WGS) entry which is preliminary data.</text>
</comment>
<dbReference type="PANTHER" id="PTHR10139">
    <property type="entry name" value="DOUBLE-STRAND BREAK REPAIR PROTEIN MRE11"/>
    <property type="match status" value="1"/>
</dbReference>
<evidence type="ECO:0000256" key="7">
    <source>
        <dbReference type="ARBA" id="ARBA00022723"/>
    </source>
</evidence>
<evidence type="ECO:0000256" key="3">
    <source>
        <dbReference type="ARBA" id="ARBA00004286"/>
    </source>
</evidence>
<dbReference type="PIRSF" id="PIRSF000882">
    <property type="entry name" value="DSB_repair_MRE11"/>
    <property type="match status" value="1"/>
</dbReference>
<feature type="compositionally biased region" description="Polar residues" evidence="19">
    <location>
        <begin position="545"/>
        <end position="555"/>
    </location>
</feature>
<keyword evidence="13 16" id="KW-0464">Manganese</keyword>
<evidence type="ECO:0000313" key="21">
    <source>
        <dbReference type="EMBL" id="CAF0712717.1"/>
    </source>
</evidence>
<dbReference type="NCBIfam" id="TIGR00583">
    <property type="entry name" value="mre11"/>
    <property type="match status" value="1"/>
</dbReference>
<reference evidence="21" key="1">
    <citation type="submission" date="2021-02" db="EMBL/GenBank/DDBJ databases">
        <authorList>
            <person name="Nowell W R."/>
        </authorList>
    </citation>
    <scope>NUCLEOTIDE SEQUENCE</scope>
    <source>
        <strain evidence="21">Ploen Becks lab</strain>
    </source>
</reference>
<dbReference type="GO" id="GO:0042138">
    <property type="term" value="P:meiotic DNA double-strand break formation"/>
    <property type="evidence" value="ECO:0007669"/>
    <property type="project" value="TreeGrafter"/>
</dbReference>
<keyword evidence="5" id="KW-0158">Chromosome</keyword>
<evidence type="ECO:0000256" key="9">
    <source>
        <dbReference type="ARBA" id="ARBA00022763"/>
    </source>
</evidence>
<dbReference type="OrthoDB" id="30417at2759"/>
<dbReference type="InterPro" id="IPR029052">
    <property type="entry name" value="Metallo-depent_PP-like"/>
</dbReference>
<evidence type="ECO:0000256" key="19">
    <source>
        <dbReference type="SAM" id="MobiDB-lite"/>
    </source>
</evidence>
<keyword evidence="8 16" id="KW-0255">Endonuclease</keyword>
<protein>
    <recommendedName>
        <fullName evidence="16">Double-strand break repair protein</fullName>
    </recommendedName>
</protein>
<evidence type="ECO:0000256" key="2">
    <source>
        <dbReference type="ARBA" id="ARBA00004123"/>
    </source>
</evidence>
<dbReference type="CDD" id="cd00840">
    <property type="entry name" value="MPP_Mre11_N"/>
    <property type="match status" value="1"/>
</dbReference>
<dbReference type="InterPro" id="IPR038487">
    <property type="entry name" value="Mre11_capping_dom"/>
</dbReference>
<keyword evidence="9 16" id="KW-0227">DNA damage</keyword>
<dbReference type="Pfam" id="PF04152">
    <property type="entry name" value="Mre11_DNA_bind"/>
    <property type="match status" value="1"/>
</dbReference>
<feature type="compositionally biased region" description="Acidic residues" evidence="19">
    <location>
        <begin position="572"/>
        <end position="582"/>
    </location>
</feature>
<dbReference type="SMART" id="SM01347">
    <property type="entry name" value="Mre11_DNA_bind"/>
    <property type="match status" value="1"/>
</dbReference>
<feature type="compositionally biased region" description="Polar residues" evidence="19">
    <location>
        <begin position="694"/>
        <end position="707"/>
    </location>
</feature>
<feature type="region of interest" description="Disordered" evidence="19">
    <location>
        <begin position="682"/>
        <end position="720"/>
    </location>
</feature>
<dbReference type="Proteomes" id="UP000663879">
    <property type="component" value="Unassembled WGS sequence"/>
</dbReference>
<evidence type="ECO:0000256" key="6">
    <source>
        <dbReference type="ARBA" id="ARBA00022722"/>
    </source>
</evidence>
<comment type="subcellular location">
    <subcellularLocation>
        <location evidence="3">Chromosome</location>
    </subcellularLocation>
    <subcellularLocation>
        <location evidence="2 16">Nucleus</location>
    </subcellularLocation>
</comment>
<evidence type="ECO:0000256" key="4">
    <source>
        <dbReference type="ARBA" id="ARBA00009028"/>
    </source>
</evidence>
<dbReference type="AlphaFoldDB" id="A0A813M6Q7"/>
<dbReference type="GO" id="GO:0006303">
    <property type="term" value="P:double-strand break repair via nonhomologous end joining"/>
    <property type="evidence" value="ECO:0007669"/>
    <property type="project" value="TreeGrafter"/>
</dbReference>
<proteinExistence type="inferred from homology"/>
<dbReference type="GO" id="GO:0030870">
    <property type="term" value="C:Mre11 complex"/>
    <property type="evidence" value="ECO:0007669"/>
    <property type="project" value="UniProtKB-UniRule"/>
</dbReference>
<evidence type="ECO:0000256" key="15">
    <source>
        <dbReference type="ARBA" id="ARBA00023254"/>
    </source>
</evidence>
<dbReference type="GO" id="GO:0008296">
    <property type="term" value="F:3'-5'-DNA exonuclease activity"/>
    <property type="evidence" value="ECO:0007669"/>
    <property type="project" value="InterPro"/>
</dbReference>
<dbReference type="Gene3D" id="3.60.21.10">
    <property type="match status" value="1"/>
</dbReference>
<dbReference type="GO" id="GO:0097552">
    <property type="term" value="P:mitochondrial double-strand break repair via homologous recombination"/>
    <property type="evidence" value="ECO:0007669"/>
    <property type="project" value="TreeGrafter"/>
</dbReference>
<keyword evidence="10 16" id="KW-0378">Hydrolase</keyword>
<dbReference type="GO" id="GO:0007095">
    <property type="term" value="P:mitotic G2 DNA damage checkpoint signaling"/>
    <property type="evidence" value="ECO:0007669"/>
    <property type="project" value="TreeGrafter"/>
</dbReference>
<evidence type="ECO:0000256" key="11">
    <source>
        <dbReference type="ARBA" id="ARBA00022839"/>
    </source>
</evidence>
<feature type="active site" description="Proton donor" evidence="17">
    <location>
        <position position="142"/>
    </location>
</feature>
<dbReference type="Pfam" id="PF00149">
    <property type="entry name" value="Metallophos"/>
    <property type="match status" value="1"/>
</dbReference>
<dbReference type="GO" id="GO:0030145">
    <property type="term" value="F:manganese ion binding"/>
    <property type="evidence" value="ECO:0007669"/>
    <property type="project" value="UniProtKB-UniRule"/>
</dbReference>
<dbReference type="GO" id="GO:0000014">
    <property type="term" value="F:single-stranded DNA endodeoxyribonuclease activity"/>
    <property type="evidence" value="ECO:0007669"/>
    <property type="project" value="TreeGrafter"/>
</dbReference>
<sequence>MDSSSSSDDEYNDSANFDQHDSNDILRLVVTTDNHLGFMEKDAERGIDSYISFEEALEIAKEEQVDFILLGGDLFHENKPSRDCLTRCQKLFREHCFGDKPIEFEIVSDEDTNFGHTGFPRANFNDPNLNVSIPVFSIHGNHDDPTGQQNLCALDTLAAAGLINYFGKSNTSCDQGVNIVPVLLQKGNTKLAIYGLGAIKDERLYNMFEKGLVQFIRPAEDPDDWFNIFVIHQNRSAHGKKNYIPETFLPNFLDLVIWGHEHESRIKPEYNEIQRFYVSQPGSSVITSLSESELAQKHIALLKIHKKNFKLEPIPLRSCRQFMMSTVVLADSNINPTDKNVELKIEQFLAKKVEKLVDECHKNRYCYEKQPIKPLIRIKVDYSDYEPINEIRFAQKMVDKVANPRNILQFYRKPTERREEGVLDVEAAKILKMHGGGEQLEYVKVQDLVKKYFKKADDKNKMIAITEKGLSDAIQEYIEKDEKDAISELINYQIDKIQNYLKKEVKWQNEFQLEEEIRNFQKMRLINAEEEDLELKEIFEKSRKNTQITQRQTQFDDSDEEIVSTRKKNNYDSDENGDLELEMSEKPVSSRGRGSRGGSTRARGRGSRGGRGGRGAKAAVVEEEKSYFSSSSRTIKKQPTYLDESDPEIIDIDDDKKSQVKTQGKLFNQVKTLATTPSVRRNRIDYDDEDEENTFTNSKKSKLTNVKTNEDGDDDGDLSSTYSIFKKVAKKK</sequence>
<keyword evidence="12 16" id="KW-0234">DNA repair</keyword>
<dbReference type="Gene3D" id="3.30.110.110">
    <property type="entry name" value="Mre11, capping domain"/>
    <property type="match status" value="1"/>
</dbReference>
<dbReference type="EMBL" id="CAJNOC010000076">
    <property type="protein sequence ID" value="CAF0712717.1"/>
    <property type="molecule type" value="Genomic_DNA"/>
</dbReference>
<gene>
    <name evidence="21" type="ORF">OXX778_LOCUS1257</name>
</gene>
<name>A0A813M6Q7_9BILA</name>
<keyword evidence="22" id="KW-1185">Reference proteome</keyword>
<organism evidence="21 22">
    <name type="scientific">Brachionus calyciflorus</name>
    <dbReference type="NCBI Taxonomy" id="104777"/>
    <lineage>
        <taxon>Eukaryota</taxon>
        <taxon>Metazoa</taxon>
        <taxon>Spiralia</taxon>
        <taxon>Gnathifera</taxon>
        <taxon>Rotifera</taxon>
        <taxon>Eurotatoria</taxon>
        <taxon>Monogononta</taxon>
        <taxon>Pseudotrocha</taxon>
        <taxon>Ploima</taxon>
        <taxon>Brachionidae</taxon>
        <taxon>Brachionus</taxon>
    </lineage>
</organism>
<evidence type="ECO:0000256" key="17">
    <source>
        <dbReference type="PIRSR" id="PIRSR000882-1"/>
    </source>
</evidence>
<evidence type="ECO:0000259" key="20">
    <source>
        <dbReference type="SMART" id="SM01347"/>
    </source>
</evidence>
<keyword evidence="11 16" id="KW-0269">Exonuclease</keyword>
<dbReference type="FunFam" id="3.60.21.10:FF:000011">
    <property type="entry name" value="Double-strand break repair protein"/>
    <property type="match status" value="1"/>
</dbReference>
<keyword evidence="6 16" id="KW-0540">Nuclease</keyword>
<evidence type="ECO:0000256" key="13">
    <source>
        <dbReference type="ARBA" id="ARBA00023211"/>
    </source>
</evidence>
<dbReference type="GO" id="GO:0000724">
    <property type="term" value="P:double-strand break repair via homologous recombination"/>
    <property type="evidence" value="ECO:0007669"/>
    <property type="project" value="TreeGrafter"/>
</dbReference>
<keyword evidence="14 16" id="KW-0539">Nucleus</keyword>
<dbReference type="InterPro" id="IPR007281">
    <property type="entry name" value="Mre11_DNA-bd"/>
</dbReference>
<feature type="domain" description="Mre11 DNA-binding" evidence="20">
    <location>
        <begin position="309"/>
        <end position="477"/>
    </location>
</feature>
<evidence type="ECO:0000256" key="16">
    <source>
        <dbReference type="PIRNR" id="PIRNR000882"/>
    </source>
</evidence>
<evidence type="ECO:0000256" key="10">
    <source>
        <dbReference type="ARBA" id="ARBA00022801"/>
    </source>
</evidence>
<dbReference type="GO" id="GO:0000723">
    <property type="term" value="P:telomere maintenance"/>
    <property type="evidence" value="ECO:0007669"/>
    <property type="project" value="TreeGrafter"/>
</dbReference>
<keyword evidence="15 16" id="KW-0469">Meiosis</keyword>
<dbReference type="InterPro" id="IPR041796">
    <property type="entry name" value="Mre11_N"/>
</dbReference>
<evidence type="ECO:0000256" key="12">
    <source>
        <dbReference type="ARBA" id="ARBA00023204"/>
    </source>
</evidence>
<dbReference type="PANTHER" id="PTHR10139:SF1">
    <property type="entry name" value="DOUBLE-STRAND BREAK REPAIR PROTEIN MRE11"/>
    <property type="match status" value="1"/>
</dbReference>
<evidence type="ECO:0000256" key="18">
    <source>
        <dbReference type="RuleBase" id="RU003447"/>
    </source>
</evidence>
<evidence type="ECO:0000256" key="1">
    <source>
        <dbReference type="ARBA" id="ARBA00001936"/>
    </source>
</evidence>
<comment type="function">
    <text evidence="16">Core component of the MRN complex, which plays a central role in double-strand break (DSB) repair, DNA recombination, maintenance of telomere integrity and meiosis. The MRN complex is involved in the repair of DNA double-strand breaks (DSBs) via homologous recombination (HR), an error-free mechanism which primarily occurs during S and G2 phases. The complex (1) mediates the end resection of damaged DNA, which generates proper single-stranded DNA, a key initial steps in HR, and is (2) required for the recruitment of other repair factors and efficient activation of ATM and ATR upon DNA damage. Within the MRN complex, MRE11 possesses both single-strand endonuclease activity and double-strand-specific 3'-5' exonuclease activity. MRE11 first endonucleolytically cleaves the 5' strand at DNA DSB ends to prevent non-homologous end joining (NHEJ) and licence HR. It then generates a single-stranded DNA gap via 3' to 5' exonucleolytic degradation, which is required for single-strand invasion and recombination.</text>
</comment>
<evidence type="ECO:0000256" key="8">
    <source>
        <dbReference type="ARBA" id="ARBA00022759"/>
    </source>
</evidence>